<dbReference type="Proteomes" id="UP000245905">
    <property type="component" value="Unassembled WGS sequence"/>
</dbReference>
<dbReference type="InterPro" id="IPR046358">
    <property type="entry name" value="Flagellin_C"/>
</dbReference>
<dbReference type="InterPro" id="IPR001029">
    <property type="entry name" value="Flagellin_N"/>
</dbReference>
<evidence type="ECO:0000313" key="8">
    <source>
        <dbReference type="Proteomes" id="UP000245905"/>
    </source>
</evidence>
<dbReference type="PANTHER" id="PTHR42792:SF2">
    <property type="entry name" value="FLAGELLIN"/>
    <property type="match status" value="1"/>
</dbReference>
<dbReference type="Gene3D" id="2.170.280.10">
    <property type="entry name" value="f41 fragment of flagellin, middle domain"/>
    <property type="match status" value="1"/>
</dbReference>
<evidence type="ECO:0000256" key="1">
    <source>
        <dbReference type="ARBA" id="ARBA00005709"/>
    </source>
</evidence>
<dbReference type="Pfam" id="PF00700">
    <property type="entry name" value="Flagellin_C"/>
    <property type="match status" value="1"/>
</dbReference>
<comment type="subcellular location">
    <subcellularLocation>
        <location evidence="4">Secreted</location>
    </subcellularLocation>
    <subcellularLocation>
        <location evidence="4">Bacterial flagellum</location>
    </subcellularLocation>
</comment>
<comment type="caution">
    <text evidence="7">The sequence shown here is derived from an EMBL/GenBank/DDBJ whole genome shotgun (WGS) entry which is preliminary data.</text>
</comment>
<evidence type="ECO:0000256" key="4">
    <source>
        <dbReference type="RuleBase" id="RU362073"/>
    </source>
</evidence>
<dbReference type="GO" id="GO:0005576">
    <property type="term" value="C:extracellular region"/>
    <property type="evidence" value="ECO:0007669"/>
    <property type="project" value="UniProtKB-SubCell"/>
</dbReference>
<evidence type="ECO:0000256" key="2">
    <source>
        <dbReference type="ARBA" id="ARBA00020110"/>
    </source>
</evidence>
<accession>A0A2U2ECX4</accession>
<comment type="function">
    <text evidence="4">Flagellin is the subunit protein which polymerizes to form the filaments of bacterial flagella.</text>
</comment>
<keyword evidence="4" id="KW-0964">Secreted</keyword>
<keyword evidence="7" id="KW-0969">Cilium</keyword>
<feature type="domain" description="Flagellin N-terminal" evidence="5">
    <location>
        <begin position="3"/>
        <end position="120"/>
    </location>
</feature>
<dbReference type="Pfam" id="PF00669">
    <property type="entry name" value="Flagellin_N"/>
    <property type="match status" value="1"/>
</dbReference>
<comment type="similarity">
    <text evidence="1 4">Belongs to the bacterial flagellin family.</text>
</comment>
<gene>
    <name evidence="7" type="ORF">LD38_16305</name>
</gene>
<dbReference type="PRINTS" id="PR00207">
    <property type="entry name" value="FLAGELLIN"/>
</dbReference>
<dbReference type="Gene3D" id="1.20.1330.10">
    <property type="entry name" value="f41 fragment of flagellin, N-terminal domain"/>
    <property type="match status" value="1"/>
</dbReference>
<dbReference type="GO" id="GO:0005198">
    <property type="term" value="F:structural molecule activity"/>
    <property type="evidence" value="ECO:0007669"/>
    <property type="project" value="UniProtKB-UniRule"/>
</dbReference>
<dbReference type="InterPro" id="IPR001492">
    <property type="entry name" value="Flagellin"/>
</dbReference>
<keyword evidence="7" id="KW-0966">Cell projection</keyword>
<dbReference type="RefSeq" id="WP_109258866.1">
    <property type="nucleotide sequence ID" value="NZ_JRFS01000056.1"/>
</dbReference>
<name>A0A2U2ECX4_9FIRM</name>
<organism evidence="7 8">
    <name type="scientific">Agathobacter rectalis</name>
    <dbReference type="NCBI Taxonomy" id="39491"/>
    <lineage>
        <taxon>Bacteria</taxon>
        <taxon>Bacillati</taxon>
        <taxon>Bacillota</taxon>
        <taxon>Clostridia</taxon>
        <taxon>Lachnospirales</taxon>
        <taxon>Lachnospiraceae</taxon>
        <taxon>Agathobacter</taxon>
    </lineage>
</organism>
<dbReference type="InterPro" id="IPR042187">
    <property type="entry name" value="Flagellin_C_sub2"/>
</dbReference>
<dbReference type="EMBL" id="JRFS01000056">
    <property type="protein sequence ID" value="PWE82355.1"/>
    <property type="molecule type" value="Genomic_DNA"/>
</dbReference>
<keyword evidence="3 4" id="KW-0975">Bacterial flagellum</keyword>
<dbReference type="SUPFAM" id="SSF64518">
    <property type="entry name" value="Phase 1 flagellin"/>
    <property type="match status" value="1"/>
</dbReference>
<dbReference type="Gene3D" id="2.30.220.10">
    <property type="entry name" value="f41 fragment of flagellin, C-terminal domain"/>
    <property type="match status" value="1"/>
</dbReference>
<reference evidence="7 8" key="1">
    <citation type="submission" date="2014-09" db="EMBL/GenBank/DDBJ databases">
        <title>Butyrate-producing bacteria isolated from human gut.</title>
        <authorList>
            <person name="Zhang Q."/>
            <person name="Zhao L."/>
        </authorList>
    </citation>
    <scope>NUCLEOTIDE SEQUENCE [LARGE SCALE GENOMIC DNA]</scope>
    <source>
        <strain evidence="7 8">R22</strain>
    </source>
</reference>
<feature type="domain" description="Flagellin C-terminal" evidence="6">
    <location>
        <begin position="410"/>
        <end position="494"/>
    </location>
</feature>
<evidence type="ECO:0000259" key="5">
    <source>
        <dbReference type="Pfam" id="PF00669"/>
    </source>
</evidence>
<evidence type="ECO:0000259" key="6">
    <source>
        <dbReference type="Pfam" id="PF00700"/>
    </source>
</evidence>
<dbReference type="AlphaFoldDB" id="A0A2U2ECX4"/>
<evidence type="ECO:0000313" key="7">
    <source>
        <dbReference type="EMBL" id="PWE82355.1"/>
    </source>
</evidence>
<feature type="non-terminal residue" evidence="7">
    <location>
        <position position="1"/>
    </location>
</feature>
<keyword evidence="7" id="KW-0282">Flagellum</keyword>
<sequence length="495" mass="51362">SAQSKSTEKLSSGYRINRAADDAAGLTISEKMRKQIRGLDQASTNAQDGVSSVQTAEGALTEVHSMLQRMNELATQAANGTNSKDSDRQAIQDEIDQLTTEIDRVSETTKFNETYLLKGEAGTKTINMKAHDAGLKGTLTDNGNGTATFSMDALNTGDKVSIGGKTYTIGGTDADTAKMIEDAKNALGTGTGKASIKIGGNEFQIDKAGKVYDKDGAALYVESAKDATQAATFDAATSTFTTTKTFTSTGAATPSITNNELSLANLKALAAVAGKTTTVNSKSVTVMTDAKNAAGGAVADGVDDNDSTIITKNHAYELASKELLAANQIGDTKGSAKVENAGAQADGSFKITTGQAEVANSLSFSLHVGADADMTNKIQVNIDAMDSASLGIKGLNVKDASGNAATYAVDAISDAISTVSSQRSALGAVQNRLEHTINNLDNVVENTTSAESRIRDTDMAEEMVNYSKNNILAQAGQSMLAQANQSNQGVLSLLQ</sequence>
<protein>
    <recommendedName>
        <fullName evidence="2 4">Flagellin</fullName>
    </recommendedName>
</protein>
<proteinExistence type="inferred from homology"/>
<dbReference type="GO" id="GO:0009288">
    <property type="term" value="C:bacterial-type flagellum"/>
    <property type="evidence" value="ECO:0007669"/>
    <property type="project" value="UniProtKB-SubCell"/>
</dbReference>
<evidence type="ECO:0000256" key="3">
    <source>
        <dbReference type="ARBA" id="ARBA00023143"/>
    </source>
</evidence>
<dbReference type="Gene3D" id="6.10.10.10">
    <property type="entry name" value="Flagellar export chaperone, C-terminal domain"/>
    <property type="match status" value="1"/>
</dbReference>
<dbReference type="PANTHER" id="PTHR42792">
    <property type="entry name" value="FLAGELLIN"/>
    <property type="match status" value="1"/>
</dbReference>